<dbReference type="AlphaFoldDB" id="A0A0R1LAT1"/>
<organism evidence="2 3">
    <name type="scientific">Lentilactobacillus sunkii DSM 19904</name>
    <dbReference type="NCBI Taxonomy" id="1423808"/>
    <lineage>
        <taxon>Bacteria</taxon>
        <taxon>Bacillati</taxon>
        <taxon>Bacillota</taxon>
        <taxon>Bacilli</taxon>
        <taxon>Lactobacillales</taxon>
        <taxon>Lactobacillaceae</taxon>
        <taxon>Lentilactobacillus</taxon>
    </lineage>
</organism>
<evidence type="ECO:0000256" key="1">
    <source>
        <dbReference type="ARBA" id="ARBA00023121"/>
    </source>
</evidence>
<dbReference type="InterPro" id="IPR043168">
    <property type="entry name" value="DegV_C"/>
</dbReference>
<dbReference type="InterPro" id="IPR003797">
    <property type="entry name" value="DegV"/>
</dbReference>
<dbReference type="PANTHER" id="PTHR33434:SF8">
    <property type="entry name" value="DEGV DOMAIN-CONTAINING PROTEIN SPR1019"/>
    <property type="match status" value="1"/>
</dbReference>
<sequence>MNEMKNIKIVTDSAAHIANADIQTYGIHVLNPPILMDGKVFGYVNKISSEKFLQLFDSCKNKPIIGDISVAELTKIFNELGEDGSQILSIHLSDKLSSSYNNAKTAASKSTSEVTVVNSRVTAAGLAYQVLKAGQLVTKNQSITEILPQMAKIRDNTRIFFSVRNNQQIVNNRIISKLQGFLGKHANTAYMLNFKDNDFHLLAHGSKDESLNEFWKNQFRLMHDDCIVKLSILHSGTSVRAEFLRDMLTNEFPFVPISIVPTNPEMTTFIGRESTGVTYLLG</sequence>
<dbReference type="PROSITE" id="PS51482">
    <property type="entry name" value="DEGV"/>
    <property type="match status" value="1"/>
</dbReference>
<proteinExistence type="predicted"/>
<dbReference type="Gene3D" id="3.30.1180.10">
    <property type="match status" value="1"/>
</dbReference>
<evidence type="ECO:0000313" key="3">
    <source>
        <dbReference type="Proteomes" id="UP000051581"/>
    </source>
</evidence>
<keyword evidence="3" id="KW-1185">Reference proteome</keyword>
<dbReference type="PATRIC" id="fig|1423808.3.peg.2311"/>
<keyword evidence="1" id="KW-0446">Lipid-binding</keyword>
<dbReference type="Gene3D" id="3.40.50.10170">
    <property type="match status" value="1"/>
</dbReference>
<accession>A0A0R1LAT1</accession>
<comment type="caution">
    <text evidence="2">The sequence shown here is derived from an EMBL/GenBank/DDBJ whole genome shotgun (WGS) entry which is preliminary data.</text>
</comment>
<dbReference type="GO" id="GO:0008289">
    <property type="term" value="F:lipid binding"/>
    <property type="evidence" value="ECO:0007669"/>
    <property type="project" value="UniProtKB-KW"/>
</dbReference>
<dbReference type="Pfam" id="PF02645">
    <property type="entry name" value="DegV"/>
    <property type="match status" value="1"/>
</dbReference>
<dbReference type="SUPFAM" id="SSF82549">
    <property type="entry name" value="DAK1/DegV-like"/>
    <property type="match status" value="1"/>
</dbReference>
<gene>
    <name evidence="2" type="ORF">FD17_GL002277</name>
</gene>
<dbReference type="InterPro" id="IPR050270">
    <property type="entry name" value="DegV_domain_contain"/>
</dbReference>
<dbReference type="NCBIfam" id="TIGR00762">
    <property type="entry name" value="DegV"/>
    <property type="match status" value="1"/>
</dbReference>
<evidence type="ECO:0000313" key="2">
    <source>
        <dbReference type="EMBL" id="KRK88807.1"/>
    </source>
</evidence>
<reference evidence="2 3" key="1">
    <citation type="journal article" date="2015" name="Genome Announc.">
        <title>Expanding the biotechnology potential of lactobacilli through comparative genomics of 213 strains and associated genera.</title>
        <authorList>
            <person name="Sun Z."/>
            <person name="Harris H.M."/>
            <person name="McCann A."/>
            <person name="Guo C."/>
            <person name="Argimon S."/>
            <person name="Zhang W."/>
            <person name="Yang X."/>
            <person name="Jeffery I.B."/>
            <person name="Cooney J.C."/>
            <person name="Kagawa T.F."/>
            <person name="Liu W."/>
            <person name="Song Y."/>
            <person name="Salvetti E."/>
            <person name="Wrobel A."/>
            <person name="Rasinkangas P."/>
            <person name="Parkhill J."/>
            <person name="Rea M.C."/>
            <person name="O'Sullivan O."/>
            <person name="Ritari J."/>
            <person name="Douillard F.P."/>
            <person name="Paul Ross R."/>
            <person name="Yang R."/>
            <person name="Briner A.E."/>
            <person name="Felis G.E."/>
            <person name="de Vos W.M."/>
            <person name="Barrangou R."/>
            <person name="Klaenhammer T.R."/>
            <person name="Caufield P.W."/>
            <person name="Cui Y."/>
            <person name="Zhang H."/>
            <person name="O'Toole P.W."/>
        </authorList>
    </citation>
    <scope>NUCLEOTIDE SEQUENCE [LARGE SCALE GENOMIC DNA]</scope>
    <source>
        <strain evidence="2 3">DSM 19904</strain>
    </source>
</reference>
<protein>
    <submittedName>
        <fullName evidence="2">DegV family protein</fullName>
    </submittedName>
</protein>
<dbReference type="PANTHER" id="PTHR33434">
    <property type="entry name" value="DEGV DOMAIN-CONTAINING PROTEIN DR_1986-RELATED"/>
    <property type="match status" value="1"/>
</dbReference>
<name>A0A0R1LAT1_9LACO</name>
<dbReference type="EMBL" id="AZEA01000006">
    <property type="protein sequence ID" value="KRK88807.1"/>
    <property type="molecule type" value="Genomic_DNA"/>
</dbReference>
<dbReference type="Proteomes" id="UP000051581">
    <property type="component" value="Unassembled WGS sequence"/>
</dbReference>